<evidence type="ECO:0000313" key="1">
    <source>
        <dbReference type="EMBL" id="MCO0832086.1"/>
    </source>
</evidence>
<dbReference type="SUPFAM" id="SSF88946">
    <property type="entry name" value="Sigma2 domain of RNA polymerase sigma factors"/>
    <property type="match status" value="1"/>
</dbReference>
<comment type="caution">
    <text evidence="1">The sequence shown here is derived from an EMBL/GenBank/DDBJ whole genome shotgun (WGS) entry which is preliminary data.</text>
</comment>
<evidence type="ECO:0000313" key="2">
    <source>
        <dbReference type="Proteomes" id="UP001523234"/>
    </source>
</evidence>
<accession>A0ABT0ZQ16</accession>
<dbReference type="Proteomes" id="UP001523234">
    <property type="component" value="Unassembled WGS sequence"/>
</dbReference>
<dbReference type="RefSeq" id="WP_252442899.1">
    <property type="nucleotide sequence ID" value="NZ_JAMWYK010000002.1"/>
</dbReference>
<gene>
    <name evidence="1" type="ORF">NFX39_03145</name>
</gene>
<evidence type="ECO:0008006" key="3">
    <source>
        <dbReference type="Google" id="ProtNLM"/>
    </source>
</evidence>
<name>A0ABT0ZQ16_9LACO</name>
<dbReference type="InterPro" id="IPR013325">
    <property type="entry name" value="RNA_pol_sigma_r2"/>
</dbReference>
<protein>
    <recommendedName>
        <fullName evidence="3">Sigma-70 family RNA polymerase sigma factor</fullName>
    </recommendedName>
</protein>
<proteinExistence type="predicted"/>
<reference evidence="1 2" key="1">
    <citation type="submission" date="2022-06" db="EMBL/GenBank/DDBJ databases">
        <title>Fructobacillus taiwanensis sp. nov., isolated from the honeybee.</title>
        <authorList>
            <person name="Chen Y.-S."/>
            <person name="Wang L.-T."/>
            <person name="Lee Y.-S."/>
            <person name="Chang Y.-C."/>
            <person name="Wu H.-C."/>
            <person name="Liao C.-Y."/>
            <person name="Chen W.-H."/>
            <person name="Deng J.-N."/>
            <person name="Wang Y.-H."/>
        </authorList>
    </citation>
    <scope>NUCLEOTIDE SEQUENCE [LARGE SCALE GENOMIC DNA]</scope>
    <source>
        <strain evidence="1 2">W13</strain>
    </source>
</reference>
<organism evidence="1 2">
    <name type="scientific">Fructobacillus apis</name>
    <dbReference type="NCBI Taxonomy" id="2935017"/>
    <lineage>
        <taxon>Bacteria</taxon>
        <taxon>Bacillati</taxon>
        <taxon>Bacillota</taxon>
        <taxon>Bacilli</taxon>
        <taxon>Lactobacillales</taxon>
        <taxon>Lactobacillaceae</taxon>
        <taxon>Fructobacillus</taxon>
    </lineage>
</organism>
<keyword evidence="2" id="KW-1185">Reference proteome</keyword>
<sequence>MVREKLLAAVLAGQKGHDCAYTVLHGKTKGLVFKVYDEQLAGQFRADDWKSEALLTLADCVRCYSVSDTRAKFTTYYTQALFNKARDIKRGLVSQKGRFYAEMVDFDAGVDRDAHFQTDTYNPEKIYELKEALLTVTKGKGKHYRNIVTFLLGRDGRKDESFGKRRSTAQVLYRFKKNVLKALKEG</sequence>
<dbReference type="EMBL" id="JAMWYK010000002">
    <property type="protein sequence ID" value="MCO0832086.1"/>
    <property type="molecule type" value="Genomic_DNA"/>
</dbReference>